<feature type="transmembrane region" description="Helical" evidence="2">
    <location>
        <begin position="116"/>
        <end position="138"/>
    </location>
</feature>
<evidence type="ECO:0000256" key="2">
    <source>
        <dbReference type="SAM" id="Phobius"/>
    </source>
</evidence>
<dbReference type="Proteomes" id="UP001341281">
    <property type="component" value="Chromosome 04"/>
</dbReference>
<keyword evidence="2" id="KW-1133">Transmembrane helix</keyword>
<evidence type="ECO:0000313" key="3">
    <source>
        <dbReference type="EMBL" id="WVZ72603.1"/>
    </source>
</evidence>
<keyword evidence="2" id="KW-0812">Transmembrane</keyword>
<keyword evidence="2" id="KW-0472">Membrane</keyword>
<gene>
    <name evidence="3" type="ORF">U9M48_021036</name>
</gene>
<dbReference type="PANTHER" id="PTHR46610">
    <property type="entry name" value="OS05G0181300 PROTEIN"/>
    <property type="match status" value="1"/>
</dbReference>
<dbReference type="PANTHER" id="PTHR46610:SF22">
    <property type="match status" value="1"/>
</dbReference>
<feature type="transmembrane region" description="Helical" evidence="2">
    <location>
        <begin position="144"/>
        <end position="163"/>
    </location>
</feature>
<organism evidence="3 4">
    <name type="scientific">Paspalum notatum var. saurae</name>
    <dbReference type="NCBI Taxonomy" id="547442"/>
    <lineage>
        <taxon>Eukaryota</taxon>
        <taxon>Viridiplantae</taxon>
        <taxon>Streptophyta</taxon>
        <taxon>Embryophyta</taxon>
        <taxon>Tracheophyta</taxon>
        <taxon>Spermatophyta</taxon>
        <taxon>Magnoliopsida</taxon>
        <taxon>Liliopsida</taxon>
        <taxon>Poales</taxon>
        <taxon>Poaceae</taxon>
        <taxon>PACMAD clade</taxon>
        <taxon>Panicoideae</taxon>
        <taxon>Andropogonodae</taxon>
        <taxon>Paspaleae</taxon>
        <taxon>Paspalinae</taxon>
        <taxon>Paspalum</taxon>
    </lineage>
</organism>
<keyword evidence="4" id="KW-1185">Reference proteome</keyword>
<accession>A0AAQ3TGH5</accession>
<dbReference type="AlphaFoldDB" id="A0AAQ3TGH5"/>
<feature type="transmembrane region" description="Helical" evidence="2">
    <location>
        <begin position="76"/>
        <end position="96"/>
    </location>
</feature>
<reference evidence="3 4" key="1">
    <citation type="submission" date="2024-02" db="EMBL/GenBank/DDBJ databases">
        <title>High-quality chromosome-scale genome assembly of Pensacola bahiagrass (Paspalum notatum Flugge var. saurae).</title>
        <authorList>
            <person name="Vega J.M."/>
            <person name="Podio M."/>
            <person name="Orjuela J."/>
            <person name="Siena L.A."/>
            <person name="Pessino S.C."/>
            <person name="Combes M.C."/>
            <person name="Mariac C."/>
            <person name="Albertini E."/>
            <person name="Pupilli F."/>
            <person name="Ortiz J.P.A."/>
            <person name="Leblanc O."/>
        </authorList>
    </citation>
    <scope>NUCLEOTIDE SEQUENCE [LARGE SCALE GENOMIC DNA]</scope>
    <source>
        <strain evidence="3">R1</strain>
        <tissue evidence="3">Leaf</tissue>
    </source>
</reference>
<evidence type="ECO:0000313" key="4">
    <source>
        <dbReference type="Proteomes" id="UP001341281"/>
    </source>
</evidence>
<feature type="region of interest" description="Disordered" evidence="1">
    <location>
        <begin position="10"/>
        <end position="40"/>
    </location>
</feature>
<feature type="transmembrane region" description="Helical" evidence="2">
    <location>
        <begin position="49"/>
        <end position="70"/>
    </location>
</feature>
<sequence length="183" mass="19671">MEPVFAVVHEDPPVQAPPAPQKHGLGSTPPPPPPQVQGGGGWRVAARRVLGLVVFLATTAAFVVSIYRSRHSARDLALAIATQFLGTVLGLCFVKLKQLRGDRAAEVAVERRRVKIGMWVLLVALGCTVAVQLTLAVHGLALKLVVWGVTVFLLGLKTYLLFFRKEAEDAGRPAAELSPEEKV</sequence>
<name>A0AAQ3TGH5_PASNO</name>
<protein>
    <submittedName>
        <fullName evidence="3">Uncharacterized protein</fullName>
    </submittedName>
</protein>
<evidence type="ECO:0000256" key="1">
    <source>
        <dbReference type="SAM" id="MobiDB-lite"/>
    </source>
</evidence>
<dbReference type="EMBL" id="CP144748">
    <property type="protein sequence ID" value="WVZ72603.1"/>
    <property type="molecule type" value="Genomic_DNA"/>
</dbReference>
<proteinExistence type="predicted"/>
<dbReference type="InterPro" id="IPR045501">
    <property type="entry name" value="DUF6490"/>
</dbReference>